<dbReference type="CDD" id="cd17574">
    <property type="entry name" value="REC_OmpR"/>
    <property type="match status" value="1"/>
</dbReference>
<evidence type="ECO:0000256" key="6">
    <source>
        <dbReference type="PROSITE-ProRule" id="PRU01091"/>
    </source>
</evidence>
<dbReference type="InterPro" id="IPR001867">
    <property type="entry name" value="OmpR/PhoB-type_DNA-bd"/>
</dbReference>
<dbReference type="PANTHER" id="PTHR48111">
    <property type="entry name" value="REGULATOR OF RPOS"/>
    <property type="match status" value="1"/>
</dbReference>
<comment type="caution">
    <text evidence="9">The sequence shown here is derived from an EMBL/GenBank/DDBJ whole genome shotgun (WGS) entry which is preliminary data.</text>
</comment>
<dbReference type="PROSITE" id="PS51755">
    <property type="entry name" value="OMPR_PHOB"/>
    <property type="match status" value="1"/>
</dbReference>
<dbReference type="Gene3D" id="3.40.50.2300">
    <property type="match status" value="1"/>
</dbReference>
<keyword evidence="2" id="KW-0805">Transcription regulation</keyword>
<gene>
    <name evidence="9" type="ORF">GCM10022204_01580</name>
</gene>
<evidence type="ECO:0000313" key="10">
    <source>
        <dbReference type="Proteomes" id="UP001500051"/>
    </source>
</evidence>
<evidence type="ECO:0000259" key="8">
    <source>
        <dbReference type="PROSITE" id="PS51755"/>
    </source>
</evidence>
<evidence type="ECO:0000256" key="2">
    <source>
        <dbReference type="ARBA" id="ARBA00023015"/>
    </source>
</evidence>
<feature type="domain" description="Response regulatory" evidence="7">
    <location>
        <begin position="4"/>
        <end position="118"/>
    </location>
</feature>
<dbReference type="PROSITE" id="PS50110">
    <property type="entry name" value="RESPONSE_REGULATORY"/>
    <property type="match status" value="1"/>
</dbReference>
<dbReference type="Pfam" id="PF00072">
    <property type="entry name" value="Response_reg"/>
    <property type="match status" value="1"/>
</dbReference>
<dbReference type="InterPro" id="IPR039420">
    <property type="entry name" value="WalR-like"/>
</dbReference>
<evidence type="ECO:0000256" key="4">
    <source>
        <dbReference type="ARBA" id="ARBA00023163"/>
    </source>
</evidence>
<protein>
    <submittedName>
        <fullName evidence="9">Response regulator transcription factor</fullName>
    </submittedName>
</protein>
<evidence type="ECO:0000259" key="7">
    <source>
        <dbReference type="PROSITE" id="PS50110"/>
    </source>
</evidence>
<dbReference type="InterPro" id="IPR011006">
    <property type="entry name" value="CheY-like_superfamily"/>
</dbReference>
<dbReference type="InterPro" id="IPR001789">
    <property type="entry name" value="Sig_transdc_resp-reg_receiver"/>
</dbReference>
<keyword evidence="3 6" id="KW-0238">DNA-binding</keyword>
<evidence type="ECO:0000256" key="5">
    <source>
        <dbReference type="PROSITE-ProRule" id="PRU00169"/>
    </source>
</evidence>
<evidence type="ECO:0000256" key="1">
    <source>
        <dbReference type="ARBA" id="ARBA00022553"/>
    </source>
</evidence>
<dbReference type="SUPFAM" id="SSF46894">
    <property type="entry name" value="C-terminal effector domain of the bipartite response regulators"/>
    <property type="match status" value="1"/>
</dbReference>
<accession>A0ABP7CKL6</accession>
<dbReference type="SUPFAM" id="SSF52172">
    <property type="entry name" value="CheY-like"/>
    <property type="match status" value="1"/>
</dbReference>
<keyword evidence="10" id="KW-1185">Reference proteome</keyword>
<proteinExistence type="predicted"/>
<dbReference type="InterPro" id="IPR016032">
    <property type="entry name" value="Sig_transdc_resp-reg_C-effctor"/>
</dbReference>
<dbReference type="SMART" id="SM00862">
    <property type="entry name" value="Trans_reg_C"/>
    <property type="match status" value="1"/>
</dbReference>
<dbReference type="CDD" id="cd00383">
    <property type="entry name" value="trans_reg_C"/>
    <property type="match status" value="1"/>
</dbReference>
<dbReference type="RefSeq" id="WP_344810359.1">
    <property type="nucleotide sequence ID" value="NZ_BAAAYX010000002.1"/>
</dbReference>
<dbReference type="SMART" id="SM00448">
    <property type="entry name" value="REC"/>
    <property type="match status" value="1"/>
</dbReference>
<dbReference type="Pfam" id="PF00486">
    <property type="entry name" value="Trans_reg_C"/>
    <property type="match status" value="1"/>
</dbReference>
<dbReference type="PANTHER" id="PTHR48111:SF4">
    <property type="entry name" value="DNA-BINDING DUAL TRANSCRIPTIONAL REGULATOR OMPR"/>
    <property type="match status" value="1"/>
</dbReference>
<evidence type="ECO:0000313" key="9">
    <source>
        <dbReference type="EMBL" id="GAA3690399.1"/>
    </source>
</evidence>
<dbReference type="Gene3D" id="1.10.10.10">
    <property type="entry name" value="Winged helix-like DNA-binding domain superfamily/Winged helix DNA-binding domain"/>
    <property type="match status" value="1"/>
</dbReference>
<sequence length="234" mass="26348">MSGRILVVEDDPTMAEVLVAYLRRAGYQTDWTGDGNEALLLWQRLQPDVVILDLMLPGTSGLELLRRRRMDADQAAVIILSARGDEEDRLIGLETGADDYVVKPFSPREVVLRVEALLRRAERLSGAALLNRRLRVGALTVHLGPRRATYEGRDLALTTREFDLLAFFAAHPGETFSKAELLRRVWGWEFGDNSTVTVHVRRLREKLESDPSDPQLVLTVGRSGYRIAGENEDR</sequence>
<keyword evidence="1 5" id="KW-0597">Phosphoprotein</keyword>
<organism evidence="9 10">
    <name type="scientific">Microlunatus aurantiacus</name>
    <dbReference type="NCBI Taxonomy" id="446786"/>
    <lineage>
        <taxon>Bacteria</taxon>
        <taxon>Bacillati</taxon>
        <taxon>Actinomycetota</taxon>
        <taxon>Actinomycetes</taxon>
        <taxon>Propionibacteriales</taxon>
        <taxon>Propionibacteriaceae</taxon>
        <taxon>Microlunatus</taxon>
    </lineage>
</organism>
<dbReference type="EMBL" id="BAAAYX010000002">
    <property type="protein sequence ID" value="GAA3690399.1"/>
    <property type="molecule type" value="Genomic_DNA"/>
</dbReference>
<reference evidence="10" key="1">
    <citation type="journal article" date="2019" name="Int. J. Syst. Evol. Microbiol.">
        <title>The Global Catalogue of Microorganisms (GCM) 10K type strain sequencing project: providing services to taxonomists for standard genome sequencing and annotation.</title>
        <authorList>
            <consortium name="The Broad Institute Genomics Platform"/>
            <consortium name="The Broad Institute Genome Sequencing Center for Infectious Disease"/>
            <person name="Wu L."/>
            <person name="Ma J."/>
        </authorList>
    </citation>
    <scope>NUCLEOTIDE SEQUENCE [LARGE SCALE GENOMIC DNA]</scope>
    <source>
        <strain evidence="10">JCM 16548</strain>
    </source>
</reference>
<feature type="modified residue" description="4-aspartylphosphate" evidence="5">
    <location>
        <position position="53"/>
    </location>
</feature>
<dbReference type="Proteomes" id="UP001500051">
    <property type="component" value="Unassembled WGS sequence"/>
</dbReference>
<dbReference type="InterPro" id="IPR036388">
    <property type="entry name" value="WH-like_DNA-bd_sf"/>
</dbReference>
<keyword evidence="4" id="KW-0804">Transcription</keyword>
<name>A0ABP7CKL6_9ACTN</name>
<feature type="DNA-binding region" description="OmpR/PhoB-type" evidence="6">
    <location>
        <begin position="131"/>
        <end position="229"/>
    </location>
</feature>
<feature type="domain" description="OmpR/PhoB-type" evidence="8">
    <location>
        <begin position="131"/>
        <end position="229"/>
    </location>
</feature>
<dbReference type="Gene3D" id="6.10.250.690">
    <property type="match status" value="1"/>
</dbReference>
<evidence type="ECO:0000256" key="3">
    <source>
        <dbReference type="ARBA" id="ARBA00023125"/>
    </source>
</evidence>